<name>A0AAW9HHY4_9ACTO</name>
<dbReference type="InterPro" id="IPR006439">
    <property type="entry name" value="HAD-SF_hydro_IA"/>
</dbReference>
<comment type="caution">
    <text evidence="1">The sequence shown here is derived from an EMBL/GenBank/DDBJ whole genome shotgun (WGS) entry which is preliminary data.</text>
</comment>
<protein>
    <submittedName>
        <fullName evidence="1">HAD-IIA family hydrolase</fullName>
    </submittedName>
</protein>
<dbReference type="NCBIfam" id="TIGR01549">
    <property type="entry name" value="HAD-SF-IA-v1"/>
    <property type="match status" value="1"/>
</dbReference>
<dbReference type="EMBL" id="JAWNFY010000010">
    <property type="protein sequence ID" value="MDY5146265.1"/>
    <property type="molecule type" value="Genomic_DNA"/>
</dbReference>
<dbReference type="Proteomes" id="UP001284901">
    <property type="component" value="Unassembled WGS sequence"/>
</dbReference>
<dbReference type="InterPro" id="IPR023214">
    <property type="entry name" value="HAD_sf"/>
</dbReference>
<dbReference type="Pfam" id="PF13242">
    <property type="entry name" value="Hydrolase_like"/>
    <property type="match status" value="1"/>
</dbReference>
<dbReference type="Gene3D" id="3.40.50.1000">
    <property type="entry name" value="HAD superfamily/HAD-like"/>
    <property type="match status" value="2"/>
</dbReference>
<dbReference type="Pfam" id="PF13344">
    <property type="entry name" value="Hydrolase_6"/>
    <property type="match status" value="1"/>
</dbReference>
<evidence type="ECO:0000313" key="1">
    <source>
        <dbReference type="EMBL" id="MDY5139910.1"/>
    </source>
</evidence>
<dbReference type="GeneID" id="92814275"/>
<dbReference type="PANTHER" id="PTHR19288:SF95">
    <property type="entry name" value="D-GLYCEROL 3-PHOSPHATE PHOSPHATASE"/>
    <property type="match status" value="1"/>
</dbReference>
<dbReference type="NCBIfam" id="TIGR01460">
    <property type="entry name" value="HAD-SF-IIA"/>
    <property type="match status" value="1"/>
</dbReference>
<proteinExistence type="predicted"/>
<dbReference type="GO" id="GO:0016791">
    <property type="term" value="F:phosphatase activity"/>
    <property type="evidence" value="ECO:0007669"/>
    <property type="project" value="TreeGrafter"/>
</dbReference>
<dbReference type="Proteomes" id="UP001288320">
    <property type="component" value="Unassembled WGS sequence"/>
</dbReference>
<evidence type="ECO:0000313" key="3">
    <source>
        <dbReference type="Proteomes" id="UP001284901"/>
    </source>
</evidence>
<evidence type="ECO:0000313" key="2">
    <source>
        <dbReference type="EMBL" id="MDY5146265.1"/>
    </source>
</evidence>
<dbReference type="EMBL" id="JAWNFV010000002">
    <property type="protein sequence ID" value="MDY5139910.1"/>
    <property type="molecule type" value="Genomic_DNA"/>
</dbReference>
<dbReference type="GO" id="GO:0005737">
    <property type="term" value="C:cytoplasm"/>
    <property type="evidence" value="ECO:0007669"/>
    <property type="project" value="TreeGrafter"/>
</dbReference>
<keyword evidence="3" id="KW-1185">Reference proteome</keyword>
<dbReference type="SUPFAM" id="SSF56784">
    <property type="entry name" value="HAD-like"/>
    <property type="match status" value="1"/>
</dbReference>
<dbReference type="RefSeq" id="WP_087070727.1">
    <property type="nucleotide sequence ID" value="NZ_CAUPFC010000032.1"/>
</dbReference>
<dbReference type="AlphaFoldDB" id="A0AAW9HHY4"/>
<sequence length="338" mass="35237">MASLVSHFDGAIFDLDGVLYLGTDPAPNAADAYARAIAAGMRPLFLTNNASRTQEEVAAHLATVGISAPASTVLTSAMASTRLAAAQVPAGAKALVIGGNGLHRAVSETELVPVASADDNPDVVIMGFYPTIDWAALSEVALAIRRGALFVATNLDATLPMERGFMVGCGSLVAAVVNATGVSPLSAGKPDPAIFAIGMEMLGSTHPLAIGDRLNTDIRGARAAGIPSLHVLTGVSAARDIMLATPDERPDYLGDDLRVLNEDYPNIHREGERWVAGVSWAQVEEGNDGAAARLVTSDGRGPHLGLDTYRAAVHAVWDARDRGMGETLVLEDITVEQR</sequence>
<evidence type="ECO:0000313" key="4">
    <source>
        <dbReference type="Proteomes" id="UP001288320"/>
    </source>
</evidence>
<reference evidence="1 3" key="1">
    <citation type="submission" date="2023-10" db="EMBL/GenBank/DDBJ databases">
        <title>Whole Genome based description of the genera Actinobaculum and Actinotignum reveals a complex phylogenetic relationship within the species included in the genus Actinotignum.</title>
        <authorList>
            <person name="Jensen C.S."/>
            <person name="Dargis R."/>
            <person name="Kemp M."/>
            <person name="Christensen J.J."/>
        </authorList>
    </citation>
    <scope>NUCLEOTIDE SEQUENCE</scope>
    <source>
        <strain evidence="2 3">SLA_B089</strain>
        <strain evidence="1">SLA_B245</strain>
    </source>
</reference>
<dbReference type="InterPro" id="IPR036412">
    <property type="entry name" value="HAD-like_sf"/>
</dbReference>
<organism evidence="1 4">
    <name type="scientific">Actinotignum timonense</name>
    <dbReference type="NCBI Taxonomy" id="1870995"/>
    <lineage>
        <taxon>Bacteria</taxon>
        <taxon>Bacillati</taxon>
        <taxon>Actinomycetota</taxon>
        <taxon>Actinomycetes</taxon>
        <taxon>Actinomycetales</taxon>
        <taxon>Actinomycetaceae</taxon>
        <taxon>Actinotignum</taxon>
    </lineage>
</organism>
<accession>A0AAW9HHY4</accession>
<dbReference type="InterPro" id="IPR006357">
    <property type="entry name" value="HAD-SF_hydro_IIA"/>
</dbReference>
<gene>
    <name evidence="1" type="ORF">R6G74_01075</name>
    <name evidence="2" type="ORF">R6P33_04410</name>
</gene>
<dbReference type="PANTHER" id="PTHR19288">
    <property type="entry name" value="4-NITROPHENYLPHOSPHATASE-RELATED"/>
    <property type="match status" value="1"/>
</dbReference>
<keyword evidence="1" id="KW-0378">Hydrolase</keyword>